<sequence>MVLPEPPLRGACLCGAVQVNVTASPLLTLACHCRDCQKLCASAYSLTTMFPSDGFSYTGELIKGGLGSSGRTHYFCKSCLNFVFSQIGGADQRINLRTSVLSEAASFEPFVELMTDEKMPWASVPAVHSFAQYPESLEELQALMDEYSER</sequence>
<dbReference type="EMBL" id="JAAQPH010000022">
    <property type="protein sequence ID" value="NIA71476.1"/>
    <property type="molecule type" value="Genomic_DNA"/>
</dbReference>
<evidence type="ECO:0000256" key="3">
    <source>
        <dbReference type="ARBA" id="ARBA00022833"/>
    </source>
</evidence>
<dbReference type="GO" id="GO:0016846">
    <property type="term" value="F:carbon-sulfur lyase activity"/>
    <property type="evidence" value="ECO:0007669"/>
    <property type="project" value="InterPro"/>
</dbReference>
<proteinExistence type="inferred from homology"/>
<dbReference type="PANTHER" id="PTHR33337">
    <property type="entry name" value="GFA DOMAIN-CONTAINING PROTEIN"/>
    <property type="match status" value="1"/>
</dbReference>
<evidence type="ECO:0000313" key="6">
    <source>
        <dbReference type="EMBL" id="NIA71476.1"/>
    </source>
</evidence>
<feature type="domain" description="CENP-V/GFA" evidence="5">
    <location>
        <begin position="8"/>
        <end position="122"/>
    </location>
</feature>
<keyword evidence="4" id="KW-0456">Lyase</keyword>
<dbReference type="InterPro" id="IPR006913">
    <property type="entry name" value="CENP-V/GFA"/>
</dbReference>
<dbReference type="AlphaFoldDB" id="A0A967KHP4"/>
<dbReference type="SUPFAM" id="SSF51316">
    <property type="entry name" value="Mss4-like"/>
    <property type="match status" value="1"/>
</dbReference>
<keyword evidence="2" id="KW-0479">Metal-binding</keyword>
<keyword evidence="7" id="KW-1185">Reference proteome</keyword>
<evidence type="ECO:0000256" key="1">
    <source>
        <dbReference type="ARBA" id="ARBA00005495"/>
    </source>
</evidence>
<evidence type="ECO:0000313" key="7">
    <source>
        <dbReference type="Proteomes" id="UP000761264"/>
    </source>
</evidence>
<evidence type="ECO:0000259" key="5">
    <source>
        <dbReference type="PROSITE" id="PS51891"/>
    </source>
</evidence>
<reference evidence="6" key="1">
    <citation type="submission" date="2020-03" db="EMBL/GenBank/DDBJ databases">
        <title>Genome of Pelagibius litoralis DSM 21314T.</title>
        <authorList>
            <person name="Wang G."/>
        </authorList>
    </citation>
    <scope>NUCLEOTIDE SEQUENCE</scope>
    <source>
        <strain evidence="6">DSM 21314</strain>
    </source>
</reference>
<dbReference type="PANTHER" id="PTHR33337:SF40">
    <property type="entry name" value="CENP-V_GFA DOMAIN-CONTAINING PROTEIN-RELATED"/>
    <property type="match status" value="1"/>
</dbReference>
<evidence type="ECO:0000256" key="2">
    <source>
        <dbReference type="ARBA" id="ARBA00022723"/>
    </source>
</evidence>
<dbReference type="Proteomes" id="UP000761264">
    <property type="component" value="Unassembled WGS sequence"/>
</dbReference>
<keyword evidence="3" id="KW-0862">Zinc</keyword>
<organism evidence="6 7">
    <name type="scientific">Pelagibius litoralis</name>
    <dbReference type="NCBI Taxonomy" id="374515"/>
    <lineage>
        <taxon>Bacteria</taxon>
        <taxon>Pseudomonadati</taxon>
        <taxon>Pseudomonadota</taxon>
        <taxon>Alphaproteobacteria</taxon>
        <taxon>Rhodospirillales</taxon>
        <taxon>Rhodovibrionaceae</taxon>
        <taxon>Pelagibius</taxon>
    </lineage>
</organism>
<gene>
    <name evidence="6" type="ORF">HBA54_23060</name>
</gene>
<dbReference type="InterPro" id="IPR011057">
    <property type="entry name" value="Mss4-like_sf"/>
</dbReference>
<dbReference type="Gene3D" id="3.90.1590.10">
    <property type="entry name" value="glutathione-dependent formaldehyde- activating enzyme (gfa)"/>
    <property type="match status" value="1"/>
</dbReference>
<dbReference type="RefSeq" id="WP_167229156.1">
    <property type="nucleotide sequence ID" value="NZ_JAAQPH010000022.1"/>
</dbReference>
<name>A0A967KHP4_9PROT</name>
<evidence type="ECO:0000256" key="4">
    <source>
        <dbReference type="ARBA" id="ARBA00023239"/>
    </source>
</evidence>
<comment type="similarity">
    <text evidence="1">Belongs to the Gfa family.</text>
</comment>
<dbReference type="GO" id="GO:0046872">
    <property type="term" value="F:metal ion binding"/>
    <property type="evidence" value="ECO:0007669"/>
    <property type="project" value="UniProtKB-KW"/>
</dbReference>
<accession>A0A967KHP4</accession>
<protein>
    <submittedName>
        <fullName evidence="6">GFA family protein</fullName>
    </submittedName>
</protein>
<dbReference type="Pfam" id="PF04828">
    <property type="entry name" value="GFA"/>
    <property type="match status" value="1"/>
</dbReference>
<dbReference type="PROSITE" id="PS51891">
    <property type="entry name" value="CENP_V_GFA"/>
    <property type="match status" value="1"/>
</dbReference>
<comment type="caution">
    <text evidence="6">The sequence shown here is derived from an EMBL/GenBank/DDBJ whole genome shotgun (WGS) entry which is preliminary data.</text>
</comment>